<organism evidence="5 6">
    <name type="scientific">Macrostomum lignano</name>
    <dbReference type="NCBI Taxonomy" id="282301"/>
    <lineage>
        <taxon>Eukaryota</taxon>
        <taxon>Metazoa</taxon>
        <taxon>Spiralia</taxon>
        <taxon>Lophotrochozoa</taxon>
        <taxon>Platyhelminthes</taxon>
        <taxon>Rhabditophora</taxon>
        <taxon>Macrostomorpha</taxon>
        <taxon>Macrostomida</taxon>
        <taxon>Macrostomidae</taxon>
        <taxon>Macrostomum</taxon>
    </lineage>
</organism>
<dbReference type="GO" id="GO:0003723">
    <property type="term" value="F:RNA binding"/>
    <property type="evidence" value="ECO:0007669"/>
    <property type="project" value="UniProtKB-UniRule"/>
</dbReference>
<dbReference type="InterPro" id="IPR000504">
    <property type="entry name" value="RRM_dom"/>
</dbReference>
<sequence>RIRLGIRHLAPAESTAPSSAATPLAPAASSMASGRDCRPDQWLASLPERQLAPEQDLNRLLLDYLRHQGHLEAAEAFQREARGLPTPETAAVPHAELRCRIREAVQSGSSEDKSGKDGAADFESRLAGRGVGVVAAGHLAELLRAGRLTWAELDGETFAAVSEIDFPEHALVSALKEFEEAADDLRPGEARTVALNCALKAWRESAMGHAQSASKGPSEASLKRLLQRTGFSHEVTAGQRRYGPPPGRQREPPPPPSCEVFISRLPPDAFEDSLVPLLEEAGPLFDLQIPTEPTSGLNKGFAFALFASPADAVRAAELLSGRRICDFSDSRPLQVEPMAPNCRLLVGNLPKRLSVEQIRSAFKSAGLNGLTGVVCYAAAAAASSNVPSASSQSPASNRGFCFLEFASHADASAAKKRLVKDRGRCVFADCSGGAGDICVDWADAVEEEDRETLNQLRLLLIRNLKPSVTEAELRRRVASFGQLDSVTRTHDLGLVCFRRREDALRAVAELDGVDGLEVSLARRQVPQAVPPPPRQPPQQPQQLMQWQPTSHGGILQLVAQGVKRASGGSGCSFNQKRERRF</sequence>
<comment type="caution">
    <text evidence="5">The sequence shown here is derived from an EMBL/GenBank/DDBJ whole genome shotgun (WGS) entry which is preliminary data.</text>
</comment>
<dbReference type="SUPFAM" id="SSF54928">
    <property type="entry name" value="RNA-binding domain, RBD"/>
    <property type="match status" value="2"/>
</dbReference>
<dbReference type="EMBL" id="NIVC01002373">
    <property type="protein sequence ID" value="PAA58449.1"/>
    <property type="molecule type" value="Genomic_DNA"/>
</dbReference>
<dbReference type="PANTHER" id="PTHR21245">
    <property type="entry name" value="HETEROGENEOUS NUCLEAR RIBONUCLEOPROTEIN"/>
    <property type="match status" value="1"/>
</dbReference>
<keyword evidence="1 2" id="KW-0694">RNA-binding</keyword>
<evidence type="ECO:0000256" key="2">
    <source>
        <dbReference type="PROSITE-ProRule" id="PRU00176"/>
    </source>
</evidence>
<feature type="compositionally biased region" description="Pro residues" evidence="3">
    <location>
        <begin position="243"/>
        <end position="257"/>
    </location>
</feature>
<evidence type="ECO:0000313" key="5">
    <source>
        <dbReference type="EMBL" id="PAA58449.1"/>
    </source>
</evidence>
<gene>
    <name evidence="5" type="ORF">BOX15_Mlig021072g1</name>
</gene>
<dbReference type="AlphaFoldDB" id="A0A267ECC1"/>
<reference evidence="5 6" key="1">
    <citation type="submission" date="2017-06" db="EMBL/GenBank/DDBJ databases">
        <title>A platform for efficient transgenesis in Macrostomum lignano, a flatworm model organism for stem cell research.</title>
        <authorList>
            <person name="Berezikov E."/>
        </authorList>
    </citation>
    <scope>NUCLEOTIDE SEQUENCE [LARGE SCALE GENOMIC DNA]</scope>
    <source>
        <strain evidence="5">DV1</strain>
        <tissue evidence="5">Whole organism</tissue>
    </source>
</reference>
<feature type="domain" description="RRM" evidence="4">
    <location>
        <begin position="258"/>
        <end position="340"/>
    </location>
</feature>
<dbReference type="OrthoDB" id="3800936at2759"/>
<keyword evidence="6" id="KW-1185">Reference proteome</keyword>
<dbReference type="Proteomes" id="UP000215902">
    <property type="component" value="Unassembled WGS sequence"/>
</dbReference>
<dbReference type="PROSITE" id="PS50102">
    <property type="entry name" value="RRM"/>
    <property type="match status" value="3"/>
</dbReference>
<feature type="domain" description="RRM" evidence="4">
    <location>
        <begin position="457"/>
        <end position="523"/>
    </location>
</feature>
<name>A0A267ECC1_9PLAT</name>
<dbReference type="SMART" id="SM00360">
    <property type="entry name" value="RRM"/>
    <property type="match status" value="3"/>
</dbReference>
<dbReference type="Gene3D" id="3.30.70.330">
    <property type="match status" value="3"/>
</dbReference>
<protein>
    <recommendedName>
        <fullName evidence="4">RRM domain-containing protein</fullName>
    </recommendedName>
</protein>
<proteinExistence type="predicted"/>
<feature type="region of interest" description="Disordered" evidence="3">
    <location>
        <begin position="1"/>
        <end position="36"/>
    </location>
</feature>
<dbReference type="InterPro" id="IPR035979">
    <property type="entry name" value="RBD_domain_sf"/>
</dbReference>
<feature type="non-terminal residue" evidence="5">
    <location>
        <position position="1"/>
    </location>
</feature>
<evidence type="ECO:0000313" key="6">
    <source>
        <dbReference type="Proteomes" id="UP000215902"/>
    </source>
</evidence>
<dbReference type="STRING" id="282301.A0A267ECC1"/>
<evidence type="ECO:0000256" key="3">
    <source>
        <dbReference type="SAM" id="MobiDB-lite"/>
    </source>
</evidence>
<dbReference type="SMART" id="SM00667">
    <property type="entry name" value="LisH"/>
    <property type="match status" value="1"/>
</dbReference>
<evidence type="ECO:0000256" key="1">
    <source>
        <dbReference type="ARBA" id="ARBA00022884"/>
    </source>
</evidence>
<dbReference type="InterPro" id="IPR006594">
    <property type="entry name" value="LisH"/>
</dbReference>
<evidence type="ECO:0000259" key="4">
    <source>
        <dbReference type="PROSITE" id="PS50102"/>
    </source>
</evidence>
<feature type="domain" description="RRM" evidence="4">
    <location>
        <begin position="342"/>
        <end position="444"/>
    </location>
</feature>
<dbReference type="InterPro" id="IPR012677">
    <property type="entry name" value="Nucleotide-bd_a/b_plait_sf"/>
</dbReference>
<feature type="compositionally biased region" description="Low complexity" evidence="3">
    <location>
        <begin position="9"/>
        <end position="33"/>
    </location>
</feature>
<dbReference type="Pfam" id="PF00076">
    <property type="entry name" value="RRM_1"/>
    <property type="match status" value="2"/>
</dbReference>
<dbReference type="PROSITE" id="PS50896">
    <property type="entry name" value="LISH"/>
    <property type="match status" value="1"/>
</dbReference>
<feature type="region of interest" description="Disordered" evidence="3">
    <location>
        <begin position="234"/>
        <end position="259"/>
    </location>
</feature>
<dbReference type="Pfam" id="PF08513">
    <property type="entry name" value="LisH"/>
    <property type="match status" value="1"/>
</dbReference>
<accession>A0A267ECC1</accession>